<evidence type="ECO:0000256" key="6">
    <source>
        <dbReference type="PROSITE-ProRule" id="PRU00176"/>
    </source>
</evidence>
<dbReference type="InterPro" id="IPR012677">
    <property type="entry name" value="Nucleotide-bd_a/b_plait_sf"/>
</dbReference>
<feature type="domain" description="RRM" evidence="7">
    <location>
        <begin position="211"/>
        <end position="281"/>
    </location>
</feature>
<dbReference type="InterPro" id="IPR035979">
    <property type="entry name" value="RBD_domain_sf"/>
</dbReference>
<keyword evidence="8" id="KW-0378">Hydrolase</keyword>
<dbReference type="SMART" id="SM00176">
    <property type="entry name" value="RAN"/>
    <property type="match status" value="1"/>
</dbReference>
<dbReference type="Pfam" id="PF00071">
    <property type="entry name" value="Ras"/>
    <property type="match status" value="1"/>
</dbReference>
<dbReference type="Gene3D" id="3.30.70.330">
    <property type="match status" value="2"/>
</dbReference>
<evidence type="ECO:0000259" key="7">
    <source>
        <dbReference type="PROSITE" id="PS50102"/>
    </source>
</evidence>
<evidence type="ECO:0000256" key="5">
    <source>
        <dbReference type="ARBA" id="ARBA00023136"/>
    </source>
</evidence>
<dbReference type="AlphaFoldDB" id="A0A5E4MIX2"/>
<keyword evidence="9" id="KW-1185">Reference proteome</keyword>
<evidence type="ECO:0000256" key="1">
    <source>
        <dbReference type="ARBA" id="ARBA00004308"/>
    </source>
</evidence>
<comment type="subcellular location">
    <subcellularLocation>
        <location evidence="1">Endomembrane system</location>
    </subcellularLocation>
</comment>
<evidence type="ECO:0000313" key="8">
    <source>
        <dbReference type="EMBL" id="VVC31418.1"/>
    </source>
</evidence>
<keyword evidence="4 6" id="KW-0694">RNA-binding</keyword>
<dbReference type="CDD" id="cd00154">
    <property type="entry name" value="Rab"/>
    <property type="match status" value="1"/>
</dbReference>
<dbReference type="PRINTS" id="PR00449">
    <property type="entry name" value="RASTRNSFRMNG"/>
</dbReference>
<dbReference type="SMART" id="SM00174">
    <property type="entry name" value="RHO"/>
    <property type="match status" value="1"/>
</dbReference>
<keyword evidence="5" id="KW-0472">Membrane</keyword>
<dbReference type="PANTHER" id="PTHR47979">
    <property type="entry name" value="DRAB11-RELATED"/>
    <property type="match status" value="1"/>
</dbReference>
<dbReference type="Gene3D" id="3.40.50.300">
    <property type="entry name" value="P-loop containing nucleotide triphosphate hydrolases"/>
    <property type="match status" value="1"/>
</dbReference>
<dbReference type="NCBIfam" id="TIGR00231">
    <property type="entry name" value="small_GTP"/>
    <property type="match status" value="1"/>
</dbReference>
<accession>A0A5E4MIX2</accession>
<dbReference type="FunFam" id="3.40.50.300:FF:000586">
    <property type="entry name" value="Rab family GTPase"/>
    <property type="match status" value="1"/>
</dbReference>
<dbReference type="OrthoDB" id="6578050at2759"/>
<evidence type="ECO:0000313" key="9">
    <source>
        <dbReference type="Proteomes" id="UP000325440"/>
    </source>
</evidence>
<evidence type="ECO:0000256" key="4">
    <source>
        <dbReference type="ARBA" id="ARBA00022884"/>
    </source>
</evidence>
<dbReference type="PROSITE" id="PS50102">
    <property type="entry name" value="RRM"/>
    <property type="match status" value="1"/>
</dbReference>
<dbReference type="GO" id="GO:0012505">
    <property type="term" value="C:endomembrane system"/>
    <property type="evidence" value="ECO:0007669"/>
    <property type="project" value="UniProtKB-SubCell"/>
</dbReference>
<dbReference type="Pfam" id="PF00076">
    <property type="entry name" value="RRM_1"/>
    <property type="match status" value="1"/>
</dbReference>
<reference evidence="8 9" key="1">
    <citation type="submission" date="2019-08" db="EMBL/GenBank/DDBJ databases">
        <authorList>
            <person name="Alioto T."/>
            <person name="Alioto T."/>
            <person name="Gomez Garrido J."/>
        </authorList>
    </citation>
    <scope>NUCLEOTIDE SEQUENCE [LARGE SCALE GENOMIC DNA]</scope>
</reference>
<dbReference type="InterPro" id="IPR001806">
    <property type="entry name" value="Small_GTPase"/>
</dbReference>
<name>A0A5E4MIX2_9HEMI</name>
<dbReference type="SUPFAM" id="SSF52540">
    <property type="entry name" value="P-loop containing nucleoside triphosphate hydrolases"/>
    <property type="match status" value="1"/>
</dbReference>
<dbReference type="InterPro" id="IPR005225">
    <property type="entry name" value="Small_GTP-bd"/>
</dbReference>
<dbReference type="SMART" id="SM00360">
    <property type="entry name" value="RRM"/>
    <property type="match status" value="2"/>
</dbReference>
<dbReference type="PROSITE" id="PS51421">
    <property type="entry name" value="RAS"/>
    <property type="match status" value="1"/>
</dbReference>
<dbReference type="EMBL" id="CABPRJ010000949">
    <property type="protein sequence ID" value="VVC31418.1"/>
    <property type="molecule type" value="Genomic_DNA"/>
</dbReference>
<protein>
    <submittedName>
        <fullName evidence="8">Small GTP-binding protein domain,P-loop containing nucleoside triphosphate hydrolase,Small GTPase</fullName>
    </submittedName>
</protein>
<proteinExistence type="inferred from homology"/>
<dbReference type="SUPFAM" id="SSF54928">
    <property type="entry name" value="RNA-binding domain, RBD"/>
    <property type="match status" value="2"/>
</dbReference>
<dbReference type="GO" id="GO:0003723">
    <property type="term" value="F:RNA binding"/>
    <property type="evidence" value="ECO:0007669"/>
    <property type="project" value="UniProtKB-UniRule"/>
</dbReference>
<dbReference type="InterPro" id="IPR027417">
    <property type="entry name" value="P-loop_NTPase"/>
</dbReference>
<sequence length="419" mass="47801">MSRSNEHYDYLFKYIIVGDVGVGKTCITRQFLYHEFDTKETSTIGVDYGHKTLSIEGKKIKIAVWDTAGQEAFKSIARSYYSGAAACILVYNITDRNSFPHISDWLEDARLLSGSRMVFALVGNKTDIENNRQVERSEGEHFSRQNDLMFFETSAKTGINVSEVFEELAELLYSKVLSGEIDVNRPISGVKLGRKLNKSEKIKRNVSNCCLKPDINAKCLYEAFIAFGDLISCKVVRDELGVSKGYGYVHFRKEKYAEQCVIKLNGMCILGKKIFISVFMSKKDRKYNILNQGEFTKLYIKNLSGKFNDKDFYNMFEVYGEITSLEIYHVGRIQLKTELEVTLIKKFGNTKRVEPTNDVNVYMKNLDSIVIDERLKNEFGAFGFVTSAKRMGEAKAPASYASNQRIKQITQLRKKTEAL</sequence>
<dbReference type="InterPro" id="IPR050209">
    <property type="entry name" value="Rab_GTPases_membrane_traffic"/>
</dbReference>
<dbReference type="Proteomes" id="UP000325440">
    <property type="component" value="Unassembled WGS sequence"/>
</dbReference>
<dbReference type="InterPro" id="IPR000504">
    <property type="entry name" value="RRM_dom"/>
</dbReference>
<dbReference type="PROSITE" id="PS51419">
    <property type="entry name" value="RAB"/>
    <property type="match status" value="1"/>
</dbReference>
<gene>
    <name evidence="8" type="ORF">CINCED_3A014731</name>
</gene>
<dbReference type="SMART" id="SM00175">
    <property type="entry name" value="RAB"/>
    <property type="match status" value="1"/>
</dbReference>
<dbReference type="GO" id="GO:0005525">
    <property type="term" value="F:GTP binding"/>
    <property type="evidence" value="ECO:0007669"/>
    <property type="project" value="InterPro"/>
</dbReference>
<dbReference type="GO" id="GO:0003924">
    <property type="term" value="F:GTPase activity"/>
    <property type="evidence" value="ECO:0007669"/>
    <property type="project" value="InterPro"/>
</dbReference>
<organism evidence="8 9">
    <name type="scientific">Cinara cedri</name>
    <dbReference type="NCBI Taxonomy" id="506608"/>
    <lineage>
        <taxon>Eukaryota</taxon>
        <taxon>Metazoa</taxon>
        <taxon>Ecdysozoa</taxon>
        <taxon>Arthropoda</taxon>
        <taxon>Hexapoda</taxon>
        <taxon>Insecta</taxon>
        <taxon>Pterygota</taxon>
        <taxon>Neoptera</taxon>
        <taxon>Paraneoptera</taxon>
        <taxon>Hemiptera</taxon>
        <taxon>Sternorrhyncha</taxon>
        <taxon>Aphidomorpha</taxon>
        <taxon>Aphidoidea</taxon>
        <taxon>Aphididae</taxon>
        <taxon>Lachninae</taxon>
        <taxon>Cinara</taxon>
    </lineage>
</organism>
<evidence type="ECO:0000256" key="3">
    <source>
        <dbReference type="ARBA" id="ARBA00022741"/>
    </source>
</evidence>
<keyword evidence="3" id="KW-0547">Nucleotide-binding</keyword>
<dbReference type="SMART" id="SM00173">
    <property type="entry name" value="RAS"/>
    <property type="match status" value="1"/>
</dbReference>
<comment type="similarity">
    <text evidence="2">Belongs to the small GTPase superfamily. Rab family.</text>
</comment>
<evidence type="ECO:0000256" key="2">
    <source>
        <dbReference type="ARBA" id="ARBA00006270"/>
    </source>
</evidence>